<dbReference type="AlphaFoldDB" id="A0A077MDX8"/>
<name>A0A077MDX8_9MICO</name>
<feature type="transmembrane region" description="Helical" evidence="2">
    <location>
        <begin position="91"/>
        <end position="108"/>
    </location>
</feature>
<feature type="transmembrane region" description="Helical" evidence="2">
    <location>
        <begin position="147"/>
        <end position="173"/>
    </location>
</feature>
<feature type="region of interest" description="Disordered" evidence="1">
    <location>
        <begin position="307"/>
        <end position="333"/>
    </location>
</feature>
<evidence type="ECO:0000313" key="3">
    <source>
        <dbReference type="EMBL" id="CCI54135.1"/>
    </source>
</evidence>
<feature type="transmembrane region" description="Helical" evidence="2">
    <location>
        <begin position="20"/>
        <end position="41"/>
    </location>
</feature>
<dbReference type="RefSeq" id="WP_053079692.1">
    <property type="nucleotide sequence ID" value="NZ_HF571038.1"/>
</dbReference>
<keyword evidence="2" id="KW-0812">Transmembrane</keyword>
<feature type="transmembrane region" description="Helical" evidence="2">
    <location>
        <begin position="185"/>
        <end position="203"/>
    </location>
</feature>
<feature type="region of interest" description="Disordered" evidence="1">
    <location>
        <begin position="373"/>
        <end position="397"/>
    </location>
</feature>
<feature type="compositionally biased region" description="Gly residues" evidence="1">
    <location>
        <begin position="307"/>
        <end position="325"/>
    </location>
</feature>
<keyword evidence="2" id="KW-1133">Transmembrane helix</keyword>
<comment type="caution">
    <text evidence="3">The sequence shown here is derived from an EMBL/GenBank/DDBJ whole genome shotgun (WGS) entry which is preliminary data.</text>
</comment>
<gene>
    <name evidence="3" type="ORF">BN13_60036</name>
</gene>
<evidence type="ECO:0000256" key="1">
    <source>
        <dbReference type="SAM" id="MobiDB-lite"/>
    </source>
</evidence>
<protein>
    <submittedName>
        <fullName evidence="3">Uncharacterized protein</fullName>
    </submittedName>
</protein>
<organism evidence="3 4">
    <name type="scientific">Nostocoides jenkinsii Ben 74</name>
    <dbReference type="NCBI Taxonomy" id="1193518"/>
    <lineage>
        <taxon>Bacteria</taxon>
        <taxon>Bacillati</taxon>
        <taxon>Actinomycetota</taxon>
        <taxon>Actinomycetes</taxon>
        <taxon>Micrococcales</taxon>
        <taxon>Intrasporangiaceae</taxon>
        <taxon>Nostocoides</taxon>
    </lineage>
</organism>
<reference evidence="3 4" key="1">
    <citation type="journal article" date="2013" name="ISME J.">
        <title>A metabolic model for members of the genus Tetrasphaera involved in enhanced biological phosphorus removal.</title>
        <authorList>
            <person name="Kristiansen R."/>
            <person name="Nguyen H.T.T."/>
            <person name="Saunders A.M."/>
            <person name="Nielsen J.L."/>
            <person name="Wimmer R."/>
            <person name="Le V.Q."/>
            <person name="McIlroy S.J."/>
            <person name="Petrovski S."/>
            <person name="Seviour R.J."/>
            <person name="Calteau A."/>
            <person name="Nielsen K.L."/>
            <person name="Nielsen P.H."/>
        </authorList>
    </citation>
    <scope>NUCLEOTIDE SEQUENCE [LARGE SCALE GENOMIC DNA]</scope>
    <source>
        <strain evidence="3 4">Ben 74</strain>
    </source>
</reference>
<accession>A0A077MDX8</accession>
<dbReference type="STRING" id="1193518.BN13_60036"/>
<dbReference type="Proteomes" id="UP000035720">
    <property type="component" value="Unassembled WGS sequence"/>
</dbReference>
<keyword evidence="4" id="KW-1185">Reference proteome</keyword>
<evidence type="ECO:0000313" key="4">
    <source>
        <dbReference type="Proteomes" id="UP000035720"/>
    </source>
</evidence>
<dbReference type="OrthoDB" id="3731377at2"/>
<feature type="compositionally biased region" description="Polar residues" evidence="1">
    <location>
        <begin position="381"/>
        <end position="397"/>
    </location>
</feature>
<feature type="transmembrane region" description="Helical" evidence="2">
    <location>
        <begin position="114"/>
        <end position="135"/>
    </location>
</feature>
<keyword evidence="2" id="KW-0472">Membrane</keyword>
<feature type="transmembrane region" description="Helical" evidence="2">
    <location>
        <begin position="53"/>
        <end position="71"/>
    </location>
</feature>
<evidence type="ECO:0000256" key="2">
    <source>
        <dbReference type="SAM" id="Phobius"/>
    </source>
</evidence>
<proteinExistence type="predicted"/>
<sequence>MPADIDRLQAARPSRVADRIAIATDPGIVVGALVAFVAAWATRAVGPTLEWSAATIAFCVLLPYAALALLLRSGRVSDRQIVRREQRLVPGLAALACLVAGLVALRFLGAPRDLIVLMVANVAGLVTLLTISRWWKISLHTAVISGAVTIVGEVVGWPWGLALTPLVAVVGWARWRAGRHTVPQVVAGAAVGALVSGLVFGLGTRDPVPSWRAVPVSLPGPVTAMAPLGDRLLLGTYAVAARPRVGLHLLDPARPATLTAVPLAPNSPYAYEGSWRFLATDGPRVLGVAGVVGGAHGNVRWTIWHGDTGGATGDGAGGAAGGDPGGVTETEQPFFTFGGYDMGSLTGAGMVGGREVIFGSWKSASSGLDIATWQAGGTEGPATQWSRTQSPPAALTSTPSELVSAVAAIPDGSGSTILLGSTTRLGNGAVTTVPSIWTAESARVWTRHDLPRPAGLDGLAWVEAGMCSPRGTATAPRCLLAGRVGDRLTVWTWDGAAPKGAAAHLQPGPGRLVTLADADRIVGVSLAGRRAWIALAHTTAGASSHPQARAGEPAGEVVTARHTDGDGGWSVAPAPGGTPTALATVGNRVYLATDGPAGPRLWAMG</sequence>
<dbReference type="EMBL" id="CAJC01000172">
    <property type="protein sequence ID" value="CCI54135.1"/>
    <property type="molecule type" value="Genomic_DNA"/>
</dbReference>